<sequence length="173" mass="20402">MVSKHYLDQREAWLIAGTLDVFCVQWIDRESAQAYDHMAYREKEDRTEELWDEWRRQDVIDRESRAALRGAARDKPRHDRLPLSTFDTLAPPFSDQDISDYLSHQPAEKRRLMSFQDSLPVLSIEDLKKTDLKKWSKPMRLGSPVANQYLSYIRDDIKVQADKIIRNWGPAPQ</sequence>
<gene>
    <name evidence="1" type="ORF">GLOTRDRAFT_132526</name>
</gene>
<evidence type="ECO:0000313" key="2">
    <source>
        <dbReference type="Proteomes" id="UP000030669"/>
    </source>
</evidence>
<protein>
    <submittedName>
        <fullName evidence="1">Uncharacterized protein</fullName>
    </submittedName>
</protein>
<dbReference type="GeneID" id="19302514"/>
<dbReference type="RefSeq" id="XP_007869617.1">
    <property type="nucleotide sequence ID" value="XM_007871426.1"/>
</dbReference>
<proteinExistence type="predicted"/>
<dbReference type="Proteomes" id="UP000030669">
    <property type="component" value="Unassembled WGS sequence"/>
</dbReference>
<dbReference type="HOGENOM" id="CLU_1547748_0_0_1"/>
<evidence type="ECO:0000313" key="1">
    <source>
        <dbReference type="EMBL" id="EPQ51706.1"/>
    </source>
</evidence>
<organism evidence="1 2">
    <name type="scientific">Gloeophyllum trabeum (strain ATCC 11539 / FP-39264 / Madison 617)</name>
    <name type="common">Brown rot fungus</name>
    <dbReference type="NCBI Taxonomy" id="670483"/>
    <lineage>
        <taxon>Eukaryota</taxon>
        <taxon>Fungi</taxon>
        <taxon>Dikarya</taxon>
        <taxon>Basidiomycota</taxon>
        <taxon>Agaricomycotina</taxon>
        <taxon>Agaricomycetes</taxon>
        <taxon>Gloeophyllales</taxon>
        <taxon>Gloeophyllaceae</taxon>
        <taxon>Gloeophyllum</taxon>
    </lineage>
</organism>
<reference evidence="1 2" key="1">
    <citation type="journal article" date="2012" name="Science">
        <title>The Paleozoic origin of enzymatic lignin decomposition reconstructed from 31 fungal genomes.</title>
        <authorList>
            <person name="Floudas D."/>
            <person name="Binder M."/>
            <person name="Riley R."/>
            <person name="Barry K."/>
            <person name="Blanchette R.A."/>
            <person name="Henrissat B."/>
            <person name="Martinez A.T."/>
            <person name="Otillar R."/>
            <person name="Spatafora J.W."/>
            <person name="Yadav J.S."/>
            <person name="Aerts A."/>
            <person name="Benoit I."/>
            <person name="Boyd A."/>
            <person name="Carlson A."/>
            <person name="Copeland A."/>
            <person name="Coutinho P.M."/>
            <person name="de Vries R.P."/>
            <person name="Ferreira P."/>
            <person name="Findley K."/>
            <person name="Foster B."/>
            <person name="Gaskell J."/>
            <person name="Glotzer D."/>
            <person name="Gorecki P."/>
            <person name="Heitman J."/>
            <person name="Hesse C."/>
            <person name="Hori C."/>
            <person name="Igarashi K."/>
            <person name="Jurgens J.A."/>
            <person name="Kallen N."/>
            <person name="Kersten P."/>
            <person name="Kohler A."/>
            <person name="Kuees U."/>
            <person name="Kumar T.K.A."/>
            <person name="Kuo A."/>
            <person name="LaButti K."/>
            <person name="Larrondo L.F."/>
            <person name="Lindquist E."/>
            <person name="Ling A."/>
            <person name="Lombard V."/>
            <person name="Lucas S."/>
            <person name="Lundell T."/>
            <person name="Martin R."/>
            <person name="McLaughlin D.J."/>
            <person name="Morgenstern I."/>
            <person name="Morin E."/>
            <person name="Murat C."/>
            <person name="Nagy L.G."/>
            <person name="Nolan M."/>
            <person name="Ohm R.A."/>
            <person name="Patyshakuliyeva A."/>
            <person name="Rokas A."/>
            <person name="Ruiz-Duenas F.J."/>
            <person name="Sabat G."/>
            <person name="Salamov A."/>
            <person name="Samejima M."/>
            <person name="Schmutz J."/>
            <person name="Slot J.C."/>
            <person name="St John F."/>
            <person name="Stenlid J."/>
            <person name="Sun H."/>
            <person name="Sun S."/>
            <person name="Syed K."/>
            <person name="Tsang A."/>
            <person name="Wiebenga A."/>
            <person name="Young D."/>
            <person name="Pisabarro A."/>
            <person name="Eastwood D.C."/>
            <person name="Martin F."/>
            <person name="Cullen D."/>
            <person name="Grigoriev I.V."/>
            <person name="Hibbett D.S."/>
        </authorList>
    </citation>
    <scope>NUCLEOTIDE SEQUENCE [LARGE SCALE GENOMIC DNA]</scope>
    <source>
        <strain evidence="1 2">ATCC 11539</strain>
    </source>
</reference>
<accession>S7PVQ1</accession>
<dbReference type="KEGG" id="gtr:GLOTRDRAFT_132526"/>
<name>S7PVQ1_GLOTA</name>
<keyword evidence="2" id="KW-1185">Reference proteome</keyword>
<dbReference type="EMBL" id="KB469309">
    <property type="protein sequence ID" value="EPQ51706.1"/>
    <property type="molecule type" value="Genomic_DNA"/>
</dbReference>
<dbReference type="AlphaFoldDB" id="S7PVQ1"/>